<gene>
    <name evidence="1" type="ORF">NCTC10526_02737</name>
</gene>
<dbReference type="RefSeq" id="WP_051584576.1">
    <property type="nucleotide sequence ID" value="NZ_CAJHAQ010000001.1"/>
</dbReference>
<dbReference type="EMBL" id="UGVC01000001">
    <property type="protein sequence ID" value="SUD92341.1"/>
    <property type="molecule type" value="Genomic_DNA"/>
</dbReference>
<protein>
    <submittedName>
        <fullName evidence="1">Uncharacterized protein</fullName>
    </submittedName>
</protein>
<keyword evidence="2" id="KW-1185">Reference proteome</keyword>
<evidence type="ECO:0000313" key="2">
    <source>
        <dbReference type="Proteomes" id="UP000254123"/>
    </source>
</evidence>
<dbReference type="STRING" id="1123034.GCA_000685805_02604"/>
<accession>A0A379LPH9</accession>
<dbReference type="AlphaFoldDB" id="A0A379LPH9"/>
<sequence>MDTISHFLIEKKMGWSDAYNQSIFYEVTFTIADDKASKFDRLIAFTKFDILSNYAVKLKVRDDAIEVLGEEVPIKIIEDWEVSIRPCELRNFAKIFHPNSVSINPNSLEYKELMKQLKLRNMNLVEIVTLNENDYLNFVESIKSKSNTTHILNTINKSRDIIIKELSGHNVIKYLLLNLNNKIIKHQINDQSCYMLSNLYLQWGCIPFEKMPFATSLKNHNPKIYDLFEVIESSNRTHEFLGRFISNNAEVHETLFTPIKDLEKFDNLDSLIKNFNNKVYHKHPGRKLIKYRNHIYIKEYVEDCLSIIDDICQFAEVGVQNYTEAFEAWLNDTSYMIDCSEKLELLRKMFTKSRVALIYGSAGTGKSTLINHMSQYWNDVKKLYLAQTNPAINNLKRKVNTNNSQFMTISKFLSKRSFNVSYEPPRLYRRVDCLSQAALSDSLRLS</sequence>
<dbReference type="Gene3D" id="3.40.50.300">
    <property type="entry name" value="P-loop containing nucleotide triphosphate hydrolases"/>
    <property type="match status" value="1"/>
</dbReference>
<dbReference type="InterPro" id="IPR027417">
    <property type="entry name" value="P-loop_NTPase"/>
</dbReference>
<dbReference type="SUPFAM" id="SSF52540">
    <property type="entry name" value="P-loop containing nucleoside triphosphate hydrolases"/>
    <property type="match status" value="2"/>
</dbReference>
<evidence type="ECO:0000313" key="1">
    <source>
        <dbReference type="EMBL" id="SUD92341.1"/>
    </source>
</evidence>
<reference evidence="1 2" key="1">
    <citation type="submission" date="2018-06" db="EMBL/GenBank/DDBJ databases">
        <authorList>
            <consortium name="Pathogen Informatics"/>
            <person name="Doyle S."/>
        </authorList>
    </citation>
    <scope>NUCLEOTIDE SEQUENCE [LARGE SCALE GENOMIC DNA]</scope>
    <source>
        <strain evidence="1 2">NCTC10526</strain>
    </source>
</reference>
<dbReference type="Proteomes" id="UP000254123">
    <property type="component" value="Unassembled WGS sequence"/>
</dbReference>
<name>A0A379LPH9_9GAMM</name>
<proteinExistence type="predicted"/>
<organism evidence="1 2">
    <name type="scientific">Psychrobacter phenylpyruvicus</name>
    <dbReference type="NCBI Taxonomy" id="29432"/>
    <lineage>
        <taxon>Bacteria</taxon>
        <taxon>Pseudomonadati</taxon>
        <taxon>Pseudomonadota</taxon>
        <taxon>Gammaproteobacteria</taxon>
        <taxon>Moraxellales</taxon>
        <taxon>Moraxellaceae</taxon>
        <taxon>Psychrobacter</taxon>
    </lineage>
</organism>
<dbReference type="Pfam" id="PF13245">
    <property type="entry name" value="AAA_19"/>
    <property type="match status" value="1"/>
</dbReference>